<dbReference type="EMBL" id="PGFZ01000011">
    <property type="protein sequence ID" value="POZ50384.1"/>
    <property type="molecule type" value="Genomic_DNA"/>
</dbReference>
<protein>
    <submittedName>
        <fullName evidence="1">Uncharacterized protein</fullName>
    </submittedName>
</protein>
<gene>
    <name evidence="1" type="ORF">AADEFJLK_03797</name>
</gene>
<sequence>MQIKIQNQLLMNSGTIVSEQPSCRDGYRCWVAISAVPVSYLYKNPDNVPYIKNLNLRLIPEDAKQFYTVRKVYVDAECIENDWDLGELIMDFFDVCYSFEAVLDFLKSRGIDDNGFSEPWNTDYPL</sequence>
<organism evidence="1 2">
    <name type="scientific">Methylovulum psychrotolerans</name>
    <dbReference type="NCBI Taxonomy" id="1704499"/>
    <lineage>
        <taxon>Bacteria</taxon>
        <taxon>Pseudomonadati</taxon>
        <taxon>Pseudomonadota</taxon>
        <taxon>Gammaproteobacteria</taxon>
        <taxon>Methylococcales</taxon>
        <taxon>Methylococcaceae</taxon>
        <taxon>Methylovulum</taxon>
    </lineage>
</organism>
<proteinExistence type="predicted"/>
<evidence type="ECO:0000313" key="1">
    <source>
        <dbReference type="EMBL" id="POZ50384.1"/>
    </source>
</evidence>
<comment type="caution">
    <text evidence="1">The sequence shown here is derived from an EMBL/GenBank/DDBJ whole genome shotgun (WGS) entry which is preliminary data.</text>
</comment>
<accession>A0A2S5CHV8</accession>
<evidence type="ECO:0000313" key="2">
    <source>
        <dbReference type="Proteomes" id="UP000237423"/>
    </source>
</evidence>
<dbReference type="AlphaFoldDB" id="A0A2S5CHV8"/>
<dbReference type="RefSeq" id="WP_103975376.1">
    <property type="nucleotide sequence ID" value="NZ_PGFZ01000011.1"/>
</dbReference>
<dbReference type="Proteomes" id="UP000237423">
    <property type="component" value="Unassembled WGS sequence"/>
</dbReference>
<reference evidence="1 2" key="1">
    <citation type="submission" date="2017-11" db="EMBL/GenBank/DDBJ databases">
        <title>Draft Genome Sequence of Methylobacter psychrotolerans Sph1T, an Obligate Methanotroph from Low-Temperature Environments.</title>
        <authorList>
            <person name="Oshkin I.Y."/>
            <person name="Miroshnikov K."/>
            <person name="Belova S.E."/>
            <person name="Korzhenkov A."/>
            <person name="Toshchakov S.V."/>
            <person name="Dedysh S.N."/>
        </authorList>
    </citation>
    <scope>NUCLEOTIDE SEQUENCE [LARGE SCALE GENOMIC DNA]</scope>
    <source>
        <strain evidence="1 2">Sph1</strain>
    </source>
</reference>
<name>A0A2S5CHV8_9GAMM</name>